<dbReference type="STRING" id="137246.A0A401S964"/>
<gene>
    <name evidence="8" type="ORF">chiPu_0005361</name>
</gene>
<evidence type="ECO:0000313" key="8">
    <source>
        <dbReference type="EMBL" id="GCC26941.1"/>
    </source>
</evidence>
<feature type="region of interest" description="Disordered" evidence="6">
    <location>
        <begin position="433"/>
        <end position="452"/>
    </location>
</feature>
<dbReference type="InterPro" id="IPR003511">
    <property type="entry name" value="HORMA_dom"/>
</dbReference>
<keyword evidence="4" id="KW-0539">Nucleus</keyword>
<accession>A0A401S964</accession>
<dbReference type="OrthoDB" id="1928087at2759"/>
<dbReference type="PANTHER" id="PTHR48225:SF4">
    <property type="entry name" value="ZEBRAFISH TESTIS-EXPRESSED 38"/>
    <property type="match status" value="1"/>
</dbReference>
<keyword evidence="9" id="KW-1185">Reference proteome</keyword>
<dbReference type="Proteomes" id="UP000287033">
    <property type="component" value="Unassembled WGS sequence"/>
</dbReference>
<sequence length="488" mass="55773">MAKRLSETVEINNRQKRFLAATPRCNENIIILENIIKGAQHNREDLAVVFVDLAKAFDSVGHKLLLKTLQRANLPKAFVSLIKDLYTSNTTVVEWNGLYFIGNNRKLFFPVSMATAQQMRTSEKQISGWNAIFPNDVTTQHQSLVFIKRMMAVGVSCITYLRGIFPEDAYRTRYLEGMCVKILREDSRFPGASKVVKWMMGCFDALEKKFLRTIILGVHRDPEDPNSIIESYQFKFKYTADGPKLDILSKNKQVSLQDTKKASILLIRKLFVLMQSLEILPNDVSLTMKLFYYDEVTPPEYQPPGFKQGECDAVWFEGTPVHFKVGDVPTPFHMMKVRVTTEKETMEQLEKENILNEEIKTSVQGMEEVKSTPNDRDSPSYQNITAHSELQESVTNEQSFSESDKEIKQLVAKAAELDVSGKRLKLRKVLTQKNDSQDNGIGYEEPQKLSTTQSIKAVRAKKTLSELDQATCDSAMLQEKITKRRRKN</sequence>
<keyword evidence="5" id="KW-0469">Meiosis</keyword>
<dbReference type="EMBL" id="BEZZ01000144">
    <property type="protein sequence ID" value="GCC26941.1"/>
    <property type="molecule type" value="Genomic_DNA"/>
</dbReference>
<reference evidence="8 9" key="1">
    <citation type="journal article" date="2018" name="Nat. Ecol. Evol.">
        <title>Shark genomes provide insights into elasmobranch evolution and the origin of vertebrates.</title>
        <authorList>
            <person name="Hara Y"/>
            <person name="Yamaguchi K"/>
            <person name="Onimaru K"/>
            <person name="Kadota M"/>
            <person name="Koyanagi M"/>
            <person name="Keeley SD"/>
            <person name="Tatsumi K"/>
            <person name="Tanaka K"/>
            <person name="Motone F"/>
            <person name="Kageyama Y"/>
            <person name="Nozu R"/>
            <person name="Adachi N"/>
            <person name="Nishimura O"/>
            <person name="Nakagawa R"/>
            <person name="Tanegashima C"/>
            <person name="Kiyatake I"/>
            <person name="Matsumoto R"/>
            <person name="Murakumo K"/>
            <person name="Nishida K"/>
            <person name="Terakita A"/>
            <person name="Kuratani S"/>
            <person name="Sato K"/>
            <person name="Hyodo S Kuraku.S."/>
        </authorList>
    </citation>
    <scope>NUCLEOTIDE SEQUENCE [LARGE SCALE GENOMIC DNA]</scope>
</reference>
<evidence type="ECO:0000256" key="6">
    <source>
        <dbReference type="SAM" id="MobiDB-lite"/>
    </source>
</evidence>
<evidence type="ECO:0000256" key="1">
    <source>
        <dbReference type="ARBA" id="ARBA00004123"/>
    </source>
</evidence>
<evidence type="ECO:0000256" key="5">
    <source>
        <dbReference type="ARBA" id="ARBA00023254"/>
    </source>
</evidence>
<keyword evidence="3" id="KW-0158">Chromosome</keyword>
<dbReference type="InterPro" id="IPR036570">
    <property type="entry name" value="HORMA_dom_sf"/>
</dbReference>
<protein>
    <recommendedName>
        <fullName evidence="7">HORMA domain-containing protein</fullName>
    </recommendedName>
</protein>
<dbReference type="GO" id="GO:0005694">
    <property type="term" value="C:chromosome"/>
    <property type="evidence" value="ECO:0007669"/>
    <property type="project" value="UniProtKB-SubCell"/>
</dbReference>
<dbReference type="PROSITE" id="PS50815">
    <property type="entry name" value="HORMA"/>
    <property type="match status" value="1"/>
</dbReference>
<evidence type="ECO:0000256" key="3">
    <source>
        <dbReference type="ARBA" id="ARBA00022454"/>
    </source>
</evidence>
<proteinExistence type="predicted"/>
<evidence type="ECO:0000313" key="9">
    <source>
        <dbReference type="Proteomes" id="UP000287033"/>
    </source>
</evidence>
<name>A0A401S964_CHIPU</name>
<evidence type="ECO:0000256" key="2">
    <source>
        <dbReference type="ARBA" id="ARBA00004286"/>
    </source>
</evidence>
<dbReference type="GO" id="GO:0051321">
    <property type="term" value="P:meiotic cell cycle"/>
    <property type="evidence" value="ECO:0007669"/>
    <property type="project" value="UniProtKB-KW"/>
</dbReference>
<organism evidence="8 9">
    <name type="scientific">Chiloscyllium punctatum</name>
    <name type="common">Brownbanded bambooshark</name>
    <name type="synonym">Hemiscyllium punctatum</name>
    <dbReference type="NCBI Taxonomy" id="137246"/>
    <lineage>
        <taxon>Eukaryota</taxon>
        <taxon>Metazoa</taxon>
        <taxon>Chordata</taxon>
        <taxon>Craniata</taxon>
        <taxon>Vertebrata</taxon>
        <taxon>Chondrichthyes</taxon>
        <taxon>Elasmobranchii</taxon>
        <taxon>Galeomorphii</taxon>
        <taxon>Galeoidea</taxon>
        <taxon>Orectolobiformes</taxon>
        <taxon>Hemiscylliidae</taxon>
        <taxon>Chiloscyllium</taxon>
    </lineage>
</organism>
<dbReference type="AlphaFoldDB" id="A0A401S964"/>
<dbReference type="PANTHER" id="PTHR48225">
    <property type="entry name" value="HORMA DOMAIN-CONTAINING PROTEIN 1"/>
    <property type="match status" value="1"/>
</dbReference>
<feature type="domain" description="HORMA" evidence="7">
    <location>
        <begin position="141"/>
        <end position="339"/>
    </location>
</feature>
<dbReference type="GO" id="GO:0005634">
    <property type="term" value="C:nucleus"/>
    <property type="evidence" value="ECO:0007669"/>
    <property type="project" value="UniProtKB-SubCell"/>
</dbReference>
<evidence type="ECO:0000256" key="4">
    <source>
        <dbReference type="ARBA" id="ARBA00023242"/>
    </source>
</evidence>
<comment type="subcellular location">
    <subcellularLocation>
        <location evidence="2">Chromosome</location>
    </subcellularLocation>
    <subcellularLocation>
        <location evidence="1">Nucleus</location>
    </subcellularLocation>
</comment>
<dbReference type="Gene3D" id="3.30.900.10">
    <property type="entry name" value="HORMA domain"/>
    <property type="match status" value="1"/>
</dbReference>
<dbReference type="Pfam" id="PF02301">
    <property type="entry name" value="HORMA"/>
    <property type="match status" value="1"/>
</dbReference>
<evidence type="ECO:0000259" key="7">
    <source>
        <dbReference type="PROSITE" id="PS50815"/>
    </source>
</evidence>
<dbReference type="SUPFAM" id="SSF56019">
    <property type="entry name" value="The spindle assembly checkpoint protein mad2"/>
    <property type="match status" value="1"/>
</dbReference>
<dbReference type="InterPro" id="IPR051294">
    <property type="entry name" value="HORMA_MeioticProgression"/>
</dbReference>
<dbReference type="OMA" id="GWNAIFP"/>
<comment type="caution">
    <text evidence="8">The sequence shown here is derived from an EMBL/GenBank/DDBJ whole genome shotgun (WGS) entry which is preliminary data.</text>
</comment>